<evidence type="ECO:0000313" key="2">
    <source>
        <dbReference type="EMBL" id="KRH91851.1"/>
    </source>
</evidence>
<sequence length="205" mass="24325">RKIYGKTMSRKDVMGIKEFLEETWKEFPFKMIQTDNGREFNNGTLKKWCEKHNIEMRFSTPHYHQGNGRVERAIRTIRSALKRSKGPLPGKVKRVIKAYNIMRHRGIGMSPNEAVKPENREIVLENSEKYRKEFKERKIERFNEGDAVLIRNENKKNKMDDEFKVEGKIEKILDTDKYLVKDKLGKEFLRHGSQLRIFPGDVGRR</sequence>
<dbReference type="AlphaFoldDB" id="A0A0R0M0H1"/>
<evidence type="ECO:0000259" key="1">
    <source>
        <dbReference type="PROSITE" id="PS50994"/>
    </source>
</evidence>
<dbReference type="Proteomes" id="UP000051530">
    <property type="component" value="Unassembled WGS sequence"/>
</dbReference>
<dbReference type="Gene3D" id="3.30.420.10">
    <property type="entry name" value="Ribonuclease H-like superfamily/Ribonuclease H"/>
    <property type="match status" value="1"/>
</dbReference>
<dbReference type="PANTHER" id="PTHR37984:SF5">
    <property type="entry name" value="PROTEIN NYNRIN-LIKE"/>
    <property type="match status" value="1"/>
</dbReference>
<feature type="domain" description="Integrase catalytic" evidence="1">
    <location>
        <begin position="1"/>
        <end position="119"/>
    </location>
</feature>
<reference evidence="2 3" key="1">
    <citation type="submission" date="2015-07" db="EMBL/GenBank/DDBJ databases">
        <title>The genome of Pseudoloma neurophilia, a relevant intracellular parasite of the zebrafish.</title>
        <authorList>
            <person name="Ndikumana S."/>
            <person name="Pelin A."/>
            <person name="Sanders J."/>
            <person name="Corradi N."/>
        </authorList>
    </citation>
    <scope>NUCLEOTIDE SEQUENCE [LARGE SCALE GENOMIC DNA]</scope>
    <source>
        <strain evidence="2 3">MK1</strain>
    </source>
</reference>
<dbReference type="GO" id="GO:0003676">
    <property type="term" value="F:nucleic acid binding"/>
    <property type="evidence" value="ECO:0007669"/>
    <property type="project" value="InterPro"/>
</dbReference>
<dbReference type="GO" id="GO:0015074">
    <property type="term" value="P:DNA integration"/>
    <property type="evidence" value="ECO:0007669"/>
    <property type="project" value="InterPro"/>
</dbReference>
<organism evidence="2 3">
    <name type="scientific">Pseudoloma neurophilia</name>
    <dbReference type="NCBI Taxonomy" id="146866"/>
    <lineage>
        <taxon>Eukaryota</taxon>
        <taxon>Fungi</taxon>
        <taxon>Fungi incertae sedis</taxon>
        <taxon>Microsporidia</taxon>
        <taxon>Pseudoloma</taxon>
    </lineage>
</organism>
<dbReference type="GO" id="GO:0005634">
    <property type="term" value="C:nucleus"/>
    <property type="evidence" value="ECO:0007669"/>
    <property type="project" value="UniProtKB-ARBA"/>
</dbReference>
<name>A0A0R0M0H1_9MICR</name>
<protein>
    <submittedName>
        <fullName evidence="2">Putative LTR transposable element</fullName>
    </submittedName>
</protein>
<dbReference type="PROSITE" id="PS50994">
    <property type="entry name" value="INTEGRASE"/>
    <property type="match status" value="1"/>
</dbReference>
<keyword evidence="3" id="KW-1185">Reference proteome</keyword>
<gene>
    <name evidence="2" type="ORF">M153_212560003</name>
</gene>
<dbReference type="SUPFAM" id="SSF53098">
    <property type="entry name" value="Ribonuclease H-like"/>
    <property type="match status" value="1"/>
</dbReference>
<dbReference type="InterPro" id="IPR012337">
    <property type="entry name" value="RNaseH-like_sf"/>
</dbReference>
<feature type="non-terminal residue" evidence="2">
    <location>
        <position position="1"/>
    </location>
</feature>
<dbReference type="InterPro" id="IPR036397">
    <property type="entry name" value="RNaseH_sf"/>
</dbReference>
<dbReference type="InterPro" id="IPR050951">
    <property type="entry name" value="Retrovirus_Pol_polyprotein"/>
</dbReference>
<dbReference type="InterPro" id="IPR001584">
    <property type="entry name" value="Integrase_cat-core"/>
</dbReference>
<dbReference type="EMBL" id="LGUB01001461">
    <property type="protein sequence ID" value="KRH91851.1"/>
    <property type="molecule type" value="Genomic_DNA"/>
</dbReference>
<dbReference type="VEuPathDB" id="MicrosporidiaDB:M153_212560003"/>
<proteinExistence type="predicted"/>
<evidence type="ECO:0000313" key="3">
    <source>
        <dbReference type="Proteomes" id="UP000051530"/>
    </source>
</evidence>
<dbReference type="OrthoDB" id="2195233at2759"/>
<dbReference type="PANTHER" id="PTHR37984">
    <property type="entry name" value="PROTEIN CBG26694"/>
    <property type="match status" value="1"/>
</dbReference>
<comment type="caution">
    <text evidence="2">The sequence shown here is derived from an EMBL/GenBank/DDBJ whole genome shotgun (WGS) entry which is preliminary data.</text>
</comment>
<accession>A0A0R0M0H1</accession>